<keyword evidence="2" id="KW-1185">Reference proteome</keyword>
<evidence type="ECO:0000313" key="2">
    <source>
        <dbReference type="Proteomes" id="UP000790347"/>
    </source>
</evidence>
<reference evidence="1" key="2">
    <citation type="journal article" date="2022" name="Res Sq">
        <title>Comparative Genomics Reveals Insights into the Divergent Evolution of Astigmatic Mites and Household Pest Adaptations.</title>
        <authorList>
            <person name="Xiong Q."/>
            <person name="Wan A.T.-Y."/>
            <person name="Liu X.-Y."/>
            <person name="Fung C.S.-H."/>
            <person name="Xiao X."/>
            <person name="Malainual N."/>
            <person name="Hou J."/>
            <person name="Wang L."/>
            <person name="Wang M."/>
            <person name="Yang K."/>
            <person name="Cui Y."/>
            <person name="Leung E."/>
            <person name="Nong W."/>
            <person name="Shin S.-K."/>
            <person name="Au S."/>
            <person name="Jeong K.Y."/>
            <person name="Chew F.T."/>
            <person name="Hui J."/>
            <person name="Leung T.F."/>
            <person name="Tungtrongchitr A."/>
            <person name="Zhong N."/>
            <person name="Liu Z."/>
            <person name="Tsui S."/>
        </authorList>
    </citation>
    <scope>NUCLEOTIDE SEQUENCE</scope>
    <source>
        <strain evidence="1">Derf</strain>
        <tissue evidence="1">Whole organism</tissue>
    </source>
</reference>
<proteinExistence type="predicted"/>
<dbReference type="AlphaFoldDB" id="A0A922HKF7"/>
<organism evidence="1 2">
    <name type="scientific">Dermatophagoides farinae</name>
    <name type="common">American house dust mite</name>
    <dbReference type="NCBI Taxonomy" id="6954"/>
    <lineage>
        <taxon>Eukaryota</taxon>
        <taxon>Metazoa</taxon>
        <taxon>Ecdysozoa</taxon>
        <taxon>Arthropoda</taxon>
        <taxon>Chelicerata</taxon>
        <taxon>Arachnida</taxon>
        <taxon>Acari</taxon>
        <taxon>Acariformes</taxon>
        <taxon>Sarcoptiformes</taxon>
        <taxon>Astigmata</taxon>
        <taxon>Psoroptidia</taxon>
        <taxon>Analgoidea</taxon>
        <taxon>Pyroglyphidae</taxon>
        <taxon>Dermatophagoidinae</taxon>
        <taxon>Dermatophagoides</taxon>
    </lineage>
</organism>
<name>A0A922HKF7_DERFA</name>
<reference evidence="1" key="1">
    <citation type="submission" date="2013-05" db="EMBL/GenBank/DDBJ databases">
        <authorList>
            <person name="Yim A.K.Y."/>
            <person name="Chan T.F."/>
            <person name="Ji K.M."/>
            <person name="Liu X.Y."/>
            <person name="Zhou J.W."/>
            <person name="Li R.Q."/>
            <person name="Yang K.Y."/>
            <person name="Li J."/>
            <person name="Li M."/>
            <person name="Law P.T.W."/>
            <person name="Wu Y.L."/>
            <person name="Cai Z.L."/>
            <person name="Qin H."/>
            <person name="Bao Y."/>
            <person name="Leung R.K.K."/>
            <person name="Ng P.K.S."/>
            <person name="Zou J."/>
            <person name="Zhong X.J."/>
            <person name="Ran P.X."/>
            <person name="Zhong N.S."/>
            <person name="Liu Z.G."/>
            <person name="Tsui S.K.W."/>
        </authorList>
    </citation>
    <scope>NUCLEOTIDE SEQUENCE</scope>
    <source>
        <strain evidence="1">Derf</strain>
        <tissue evidence="1">Whole organism</tissue>
    </source>
</reference>
<gene>
    <name evidence="1" type="ORF">DERF_014964</name>
</gene>
<sequence>MFQATLILTDQLNNTTDHEANQKQSVPIFSLEIVKHSIDHNDNEDDDQLKNDDHHNEFNVMMSNLFRIKYYYYCYLDIQ</sequence>
<accession>A0A922HKF7</accession>
<dbReference type="EMBL" id="ASGP02000008">
    <property type="protein sequence ID" value="KAH9494269.1"/>
    <property type="molecule type" value="Genomic_DNA"/>
</dbReference>
<evidence type="ECO:0000313" key="1">
    <source>
        <dbReference type="EMBL" id="KAH9494269.1"/>
    </source>
</evidence>
<dbReference type="Proteomes" id="UP000790347">
    <property type="component" value="Unassembled WGS sequence"/>
</dbReference>
<protein>
    <submittedName>
        <fullName evidence="1">Uncharacterized protein</fullName>
    </submittedName>
</protein>
<comment type="caution">
    <text evidence="1">The sequence shown here is derived from an EMBL/GenBank/DDBJ whole genome shotgun (WGS) entry which is preliminary data.</text>
</comment>